<dbReference type="Pfam" id="PF00005">
    <property type="entry name" value="ABC_tran"/>
    <property type="match status" value="1"/>
</dbReference>
<dbReference type="Pfam" id="PF01061">
    <property type="entry name" value="ABC2_membrane"/>
    <property type="match status" value="1"/>
</dbReference>
<evidence type="ECO:0000259" key="7">
    <source>
        <dbReference type="Pfam" id="PF00005"/>
    </source>
</evidence>
<keyword evidence="10" id="KW-1185">Reference proteome</keyword>
<reference evidence="10" key="1">
    <citation type="journal article" date="2017" name="Nat. Microbiol.">
        <title>Global analysis of biosynthetic gene clusters reveals vast potential of secondary metabolite production in Penicillium species.</title>
        <authorList>
            <person name="Nielsen J.C."/>
            <person name="Grijseels S."/>
            <person name="Prigent S."/>
            <person name="Ji B."/>
            <person name="Dainat J."/>
            <person name="Nielsen K.F."/>
            <person name="Frisvad J.C."/>
            <person name="Workman M."/>
            <person name="Nielsen J."/>
        </authorList>
    </citation>
    <scope>NUCLEOTIDE SEQUENCE [LARGE SCALE GENOMIC DNA]</scope>
    <source>
        <strain evidence="10">IBT 31811</strain>
    </source>
</reference>
<dbReference type="GO" id="GO:0016020">
    <property type="term" value="C:membrane"/>
    <property type="evidence" value="ECO:0007669"/>
    <property type="project" value="UniProtKB-SubCell"/>
</dbReference>
<dbReference type="InterPro" id="IPR050352">
    <property type="entry name" value="ABCG_transporters"/>
</dbReference>
<feature type="transmembrane region" description="Helical" evidence="6">
    <location>
        <begin position="360"/>
        <end position="383"/>
    </location>
</feature>
<name>A0A1V6Q1X8_9EURO</name>
<evidence type="ECO:0000256" key="2">
    <source>
        <dbReference type="ARBA" id="ARBA00022448"/>
    </source>
</evidence>
<dbReference type="InterPro" id="IPR013525">
    <property type="entry name" value="ABC2_TM"/>
</dbReference>
<dbReference type="GO" id="GO:0016887">
    <property type="term" value="F:ATP hydrolysis activity"/>
    <property type="evidence" value="ECO:0007669"/>
    <property type="project" value="InterPro"/>
</dbReference>
<feature type="domain" description="ABC-2 type transporter transmembrane" evidence="8">
    <location>
        <begin position="255"/>
        <end position="455"/>
    </location>
</feature>
<feature type="domain" description="ABC transporter" evidence="7">
    <location>
        <begin position="2"/>
        <end position="117"/>
    </location>
</feature>
<sequence length="490" mass="54373">MSILTGRTKPTTGSLHVNGQLRDLVAYVPQDDTLLADVTVRENVRFSAHVWIGNLCGSQDIVRHVDSLILVLDLEKVQNSLVGDVSKRVLSGDERKRVNIALELVTAPKVLALNEPTLGLDATTALDLMKLLEKLARKEMSIICALHQPRAEIFALIDDSLLLQAGKQIYLGQAKQALRHLEGSGTDSLQKINPADAIMDALVRSQHRYNPLLWGFKGIQDSSTTKEAIAAREETIESVEALLVSIRQRRTSWYQQVMLVFMREITQQSRQTGSLCLEIISGAIIGMVIGLSYYVFRGHLFQGLFQSVAFRGSLIRACSAGPASVRAFGLEKLVFYREAHAGHSQSTDFVGKFLSTVPRIFLSATHYTTFFMVLTMPVVPIGLQMALNFLYFYCIHGLGCIVAAVTQPRDGPLMALLFSTIISAVSGCGPRLTSVKTWNLQWFWYIWPAVWYSEANFNDKTEPFAHIYNVQAGADTMEYTIGRTNSDIGP</sequence>
<proteinExistence type="predicted"/>
<evidence type="ECO:0000313" key="9">
    <source>
        <dbReference type="EMBL" id="OQD82872.1"/>
    </source>
</evidence>
<evidence type="ECO:0000259" key="8">
    <source>
        <dbReference type="Pfam" id="PF01061"/>
    </source>
</evidence>
<feature type="transmembrane region" description="Helical" evidence="6">
    <location>
        <begin position="390"/>
        <end position="407"/>
    </location>
</feature>
<organism evidence="9 10">
    <name type="scientific">Penicillium antarcticum</name>
    <dbReference type="NCBI Taxonomy" id="416450"/>
    <lineage>
        <taxon>Eukaryota</taxon>
        <taxon>Fungi</taxon>
        <taxon>Dikarya</taxon>
        <taxon>Ascomycota</taxon>
        <taxon>Pezizomycotina</taxon>
        <taxon>Eurotiomycetes</taxon>
        <taxon>Eurotiomycetidae</taxon>
        <taxon>Eurotiales</taxon>
        <taxon>Aspergillaceae</taxon>
        <taxon>Penicillium</taxon>
    </lineage>
</organism>
<comment type="caution">
    <text evidence="9">The sequence shown here is derived from an EMBL/GenBank/DDBJ whole genome shotgun (WGS) entry which is preliminary data.</text>
</comment>
<keyword evidence="3 6" id="KW-0812">Transmembrane</keyword>
<feature type="transmembrane region" description="Helical" evidence="6">
    <location>
        <begin position="275"/>
        <end position="296"/>
    </location>
</feature>
<keyword evidence="4 6" id="KW-1133">Transmembrane helix</keyword>
<accession>A0A1V6Q1X8</accession>
<keyword evidence="2" id="KW-0813">Transport</keyword>
<gene>
    <name evidence="9" type="ORF">PENANT_c019G09462</name>
</gene>
<dbReference type="GO" id="GO:0005524">
    <property type="term" value="F:ATP binding"/>
    <property type="evidence" value="ECO:0007669"/>
    <property type="project" value="InterPro"/>
</dbReference>
<dbReference type="Gene3D" id="3.40.50.300">
    <property type="entry name" value="P-loop containing nucleotide triphosphate hydrolases"/>
    <property type="match status" value="1"/>
</dbReference>
<dbReference type="AlphaFoldDB" id="A0A1V6Q1X8"/>
<comment type="subcellular location">
    <subcellularLocation>
        <location evidence="1">Membrane</location>
        <topology evidence="1">Multi-pass membrane protein</topology>
    </subcellularLocation>
</comment>
<dbReference type="PANTHER" id="PTHR48041:SF91">
    <property type="entry name" value="ABC TRANSPORTER G FAMILY MEMBER 28"/>
    <property type="match status" value="1"/>
</dbReference>
<evidence type="ECO:0008006" key="11">
    <source>
        <dbReference type="Google" id="ProtNLM"/>
    </source>
</evidence>
<evidence type="ECO:0000256" key="6">
    <source>
        <dbReference type="SAM" id="Phobius"/>
    </source>
</evidence>
<dbReference type="STRING" id="416450.A0A1V6Q1X8"/>
<protein>
    <recommendedName>
        <fullName evidence="11">ABC transporter domain-containing protein</fullName>
    </recommendedName>
</protein>
<dbReference type="PANTHER" id="PTHR48041">
    <property type="entry name" value="ABC TRANSPORTER G FAMILY MEMBER 28"/>
    <property type="match status" value="1"/>
</dbReference>
<evidence type="ECO:0000256" key="5">
    <source>
        <dbReference type="ARBA" id="ARBA00023136"/>
    </source>
</evidence>
<evidence type="ECO:0000256" key="1">
    <source>
        <dbReference type="ARBA" id="ARBA00004141"/>
    </source>
</evidence>
<feature type="transmembrane region" description="Helical" evidence="6">
    <location>
        <begin position="413"/>
        <end position="432"/>
    </location>
</feature>
<evidence type="ECO:0000256" key="3">
    <source>
        <dbReference type="ARBA" id="ARBA00022692"/>
    </source>
</evidence>
<dbReference type="EMBL" id="MDYN01000019">
    <property type="protein sequence ID" value="OQD82872.1"/>
    <property type="molecule type" value="Genomic_DNA"/>
</dbReference>
<evidence type="ECO:0000313" key="10">
    <source>
        <dbReference type="Proteomes" id="UP000191672"/>
    </source>
</evidence>
<keyword evidence="5 6" id="KW-0472">Membrane</keyword>
<dbReference type="InterPro" id="IPR027417">
    <property type="entry name" value="P-loop_NTPase"/>
</dbReference>
<dbReference type="InterPro" id="IPR003439">
    <property type="entry name" value="ABC_transporter-like_ATP-bd"/>
</dbReference>
<dbReference type="Proteomes" id="UP000191672">
    <property type="component" value="Unassembled WGS sequence"/>
</dbReference>
<dbReference type="GO" id="GO:0140359">
    <property type="term" value="F:ABC-type transporter activity"/>
    <property type="evidence" value="ECO:0007669"/>
    <property type="project" value="InterPro"/>
</dbReference>
<evidence type="ECO:0000256" key="4">
    <source>
        <dbReference type="ARBA" id="ARBA00022989"/>
    </source>
</evidence>
<dbReference type="SUPFAM" id="SSF52540">
    <property type="entry name" value="P-loop containing nucleoside triphosphate hydrolases"/>
    <property type="match status" value="1"/>
</dbReference>